<keyword evidence="1" id="KW-0472">Membrane</keyword>
<evidence type="ECO:0000313" key="2">
    <source>
        <dbReference type="EMBL" id="MFC0629118.1"/>
    </source>
</evidence>
<sequence length="269" mass="28629">MNEQDLQDRMAGSAAWTELTSSDVTGDIERGRSRLRRRRVGVGLTAMSAVAVAALGVNAVAGQFGNDVGAAGTPPLAVNTPTPNASITAKFVEPRKRAAIHAAAVVKHIDPQKEYTSDIRLGSGQTDSTATGQVWTAWYSHGSWEQDGGSGMLSIHVAKEKETNLHCGPEAESPSILKFSCQWKTLPDGTKVQVGQATSSGVYKGVTYKNIPSRFAYYVRPDGQSTFVAVFGGAGNTSERQLLKRPLSKLDVTEEQLIAAVKDPALSGR</sequence>
<keyword evidence="1" id="KW-0812">Transmembrane</keyword>
<reference evidence="2 3" key="1">
    <citation type="submission" date="2024-09" db="EMBL/GenBank/DDBJ databases">
        <authorList>
            <person name="Sun Q."/>
            <person name="Mori K."/>
        </authorList>
    </citation>
    <scope>NUCLEOTIDE SEQUENCE [LARGE SCALE GENOMIC DNA]</scope>
    <source>
        <strain evidence="2 3">CGMCC 1.15906</strain>
    </source>
</reference>
<dbReference type="RefSeq" id="WP_380056635.1">
    <property type="nucleotide sequence ID" value="NZ_JBHLTC010000041.1"/>
</dbReference>
<keyword evidence="3" id="KW-1185">Reference proteome</keyword>
<dbReference type="Proteomes" id="UP001589890">
    <property type="component" value="Unassembled WGS sequence"/>
</dbReference>
<proteinExistence type="predicted"/>
<organism evidence="2 3">
    <name type="scientific">Kribbella deserti</name>
    <dbReference type="NCBI Taxonomy" id="1926257"/>
    <lineage>
        <taxon>Bacteria</taxon>
        <taxon>Bacillati</taxon>
        <taxon>Actinomycetota</taxon>
        <taxon>Actinomycetes</taxon>
        <taxon>Propionibacteriales</taxon>
        <taxon>Kribbellaceae</taxon>
        <taxon>Kribbella</taxon>
    </lineage>
</organism>
<evidence type="ECO:0000313" key="3">
    <source>
        <dbReference type="Proteomes" id="UP001589890"/>
    </source>
</evidence>
<dbReference type="EMBL" id="JBHLTC010000041">
    <property type="protein sequence ID" value="MFC0629118.1"/>
    <property type="molecule type" value="Genomic_DNA"/>
</dbReference>
<accession>A0ABV6QY53</accession>
<protein>
    <submittedName>
        <fullName evidence="2">Uncharacterized protein</fullName>
    </submittedName>
</protein>
<keyword evidence="1" id="KW-1133">Transmembrane helix</keyword>
<comment type="caution">
    <text evidence="2">The sequence shown here is derived from an EMBL/GenBank/DDBJ whole genome shotgun (WGS) entry which is preliminary data.</text>
</comment>
<evidence type="ECO:0000256" key="1">
    <source>
        <dbReference type="SAM" id="Phobius"/>
    </source>
</evidence>
<name>A0ABV6QY53_9ACTN</name>
<feature type="transmembrane region" description="Helical" evidence="1">
    <location>
        <begin position="40"/>
        <end position="61"/>
    </location>
</feature>
<gene>
    <name evidence="2" type="ORF">ACFFGN_33950</name>
</gene>